<proteinExistence type="predicted"/>
<name>A0ABN0JV87_9GAMM</name>
<dbReference type="SMART" id="SM00342">
    <property type="entry name" value="HTH_ARAC"/>
    <property type="match status" value="1"/>
</dbReference>
<evidence type="ECO:0000256" key="2">
    <source>
        <dbReference type="ARBA" id="ARBA00023125"/>
    </source>
</evidence>
<organism evidence="5 6">
    <name type="scientific">Acinetobacter soli NIPH 2899</name>
    <dbReference type="NCBI Taxonomy" id="1217677"/>
    <lineage>
        <taxon>Bacteria</taxon>
        <taxon>Pseudomonadati</taxon>
        <taxon>Pseudomonadota</taxon>
        <taxon>Gammaproteobacteria</taxon>
        <taxon>Moraxellales</taxon>
        <taxon>Moraxellaceae</taxon>
        <taxon>Acinetobacter</taxon>
    </lineage>
</organism>
<dbReference type="InterPro" id="IPR018060">
    <property type="entry name" value="HTH_AraC"/>
</dbReference>
<reference evidence="5 6" key="1">
    <citation type="submission" date="2013-02" db="EMBL/GenBank/DDBJ databases">
        <title>The Genome Sequence of Acinetobacter soli NIPH 2899.</title>
        <authorList>
            <consortium name="The Broad Institute Genome Sequencing Platform"/>
            <consortium name="The Broad Institute Genome Sequencing Center for Infectious Disease"/>
            <person name="Cerqueira G."/>
            <person name="Feldgarden M."/>
            <person name="Courvalin P."/>
            <person name="Perichon B."/>
            <person name="Grillot-Courvalin C."/>
            <person name="Clermont D."/>
            <person name="Rocha E."/>
            <person name="Yoon E.-J."/>
            <person name="Nemec A."/>
            <person name="Walker B."/>
            <person name="Young S.K."/>
            <person name="Zeng Q."/>
            <person name="Gargeya S."/>
            <person name="Fitzgerald M."/>
            <person name="Haas B."/>
            <person name="Abouelleil A."/>
            <person name="Alvarado L."/>
            <person name="Arachchi H.M."/>
            <person name="Berlin A.M."/>
            <person name="Chapman S.B."/>
            <person name="Dewar J."/>
            <person name="Goldberg J."/>
            <person name="Griggs A."/>
            <person name="Gujja S."/>
            <person name="Hansen M."/>
            <person name="Howarth C."/>
            <person name="Imamovic A."/>
            <person name="Larimer J."/>
            <person name="McCowan C."/>
            <person name="Murphy C."/>
            <person name="Neiman D."/>
            <person name="Pearson M."/>
            <person name="Priest M."/>
            <person name="Roberts A."/>
            <person name="Saif S."/>
            <person name="Shea T."/>
            <person name="Sisk P."/>
            <person name="Sykes S."/>
            <person name="Wortman J."/>
            <person name="Nusbaum C."/>
            <person name="Birren B."/>
        </authorList>
    </citation>
    <scope>NUCLEOTIDE SEQUENCE [LARGE SCALE GENOMIC DNA]</scope>
    <source>
        <strain evidence="5 6">NIPH 2899</strain>
    </source>
</reference>
<evidence type="ECO:0000256" key="1">
    <source>
        <dbReference type="ARBA" id="ARBA00023015"/>
    </source>
</evidence>
<sequence>MKDPYGLSKASIPISYAHLLLEIMVEKGFSASEILHLSKIPVTLLKQLDARITPMQWSKLAWVSLTLAKDLGLGYEYGLKLRLTAHGPMGYALMSSSSLRNAIELATQFFNMRLKDYKIDFYEENKKSIINIQQTHPIVSQHPEQAEILRRFFYECLMIGVVQTAQTLAEHDLSNVELQVDWSEPIYHQDFLSQLPKIRFNQEKNQICYSSETINLPTKMADRNAFLSALAQCEAEQIRFSAQIQDIASRVRAELVLIPHKGYPSLDSIAQRLHMSNRTLRRHLNEIGVTYLNLLDEVKYKEAATLLLKSDMEIQGIALYLGYIQPANFARAFKKWSGMSPINYRKKGLLHKAVST</sequence>
<dbReference type="EMBL" id="APPV01000011">
    <property type="protein sequence ID" value="ENV59355.1"/>
    <property type="molecule type" value="Genomic_DNA"/>
</dbReference>
<evidence type="ECO:0000256" key="3">
    <source>
        <dbReference type="ARBA" id="ARBA00023163"/>
    </source>
</evidence>
<dbReference type="PANTHER" id="PTHR47894:SF1">
    <property type="entry name" value="HTH-TYPE TRANSCRIPTIONAL REGULATOR VQSM"/>
    <property type="match status" value="1"/>
</dbReference>
<dbReference type="Pfam" id="PF12833">
    <property type="entry name" value="HTH_18"/>
    <property type="match status" value="1"/>
</dbReference>
<dbReference type="PANTHER" id="PTHR47894">
    <property type="entry name" value="HTH-TYPE TRANSCRIPTIONAL REGULATOR GADX"/>
    <property type="match status" value="1"/>
</dbReference>
<dbReference type="Proteomes" id="UP000018433">
    <property type="component" value="Unassembled WGS sequence"/>
</dbReference>
<dbReference type="SUPFAM" id="SSF46689">
    <property type="entry name" value="Homeodomain-like"/>
    <property type="match status" value="1"/>
</dbReference>
<keyword evidence="2" id="KW-0238">DNA-binding</keyword>
<accession>A0ABN0JV87</accession>
<protein>
    <recommendedName>
        <fullName evidence="4">HTH araC/xylS-type domain-containing protein</fullName>
    </recommendedName>
</protein>
<feature type="domain" description="HTH araC/xylS-type" evidence="4">
    <location>
        <begin position="249"/>
        <end position="347"/>
    </location>
</feature>
<dbReference type="PROSITE" id="PS01124">
    <property type="entry name" value="HTH_ARAC_FAMILY_2"/>
    <property type="match status" value="1"/>
</dbReference>
<gene>
    <name evidence="5" type="ORF">F950_01902</name>
</gene>
<evidence type="ECO:0000313" key="5">
    <source>
        <dbReference type="EMBL" id="ENV59355.1"/>
    </source>
</evidence>
<evidence type="ECO:0000259" key="4">
    <source>
        <dbReference type="PROSITE" id="PS01124"/>
    </source>
</evidence>
<dbReference type="RefSeq" id="WP_004946282.1">
    <property type="nucleotide sequence ID" value="NZ_KB849643.1"/>
</dbReference>
<keyword evidence="6" id="KW-1185">Reference proteome</keyword>
<keyword evidence="1" id="KW-0805">Transcription regulation</keyword>
<dbReference type="InterPro" id="IPR009057">
    <property type="entry name" value="Homeodomain-like_sf"/>
</dbReference>
<dbReference type="Gene3D" id="1.10.10.60">
    <property type="entry name" value="Homeodomain-like"/>
    <property type="match status" value="1"/>
</dbReference>
<comment type="caution">
    <text evidence="5">The sequence shown here is derived from an EMBL/GenBank/DDBJ whole genome shotgun (WGS) entry which is preliminary data.</text>
</comment>
<dbReference type="Pfam" id="PF12625">
    <property type="entry name" value="Arabinose_bd"/>
    <property type="match status" value="1"/>
</dbReference>
<dbReference type="InterPro" id="IPR032687">
    <property type="entry name" value="AraC-type_N"/>
</dbReference>
<keyword evidence="3" id="KW-0804">Transcription</keyword>
<evidence type="ECO:0000313" key="6">
    <source>
        <dbReference type="Proteomes" id="UP000018433"/>
    </source>
</evidence>